<dbReference type="SUPFAM" id="SSF48452">
    <property type="entry name" value="TPR-like"/>
    <property type="match status" value="3"/>
</dbReference>
<dbReference type="Gene3D" id="1.25.40.10">
    <property type="entry name" value="Tetratricopeptide repeat domain"/>
    <property type="match status" value="2"/>
</dbReference>
<evidence type="ECO:0000256" key="5">
    <source>
        <dbReference type="ARBA" id="ARBA00017829"/>
    </source>
</evidence>
<dbReference type="PROSITE" id="PS50297">
    <property type="entry name" value="ANK_REP_REGION"/>
    <property type="match status" value="3"/>
</dbReference>
<feature type="repeat" description="ANK" evidence="22">
    <location>
        <begin position="554"/>
        <end position="586"/>
    </location>
</feature>
<dbReference type="GO" id="GO:0006325">
    <property type="term" value="P:chromatin organization"/>
    <property type="evidence" value="ECO:0007669"/>
    <property type="project" value="UniProtKB-KW"/>
</dbReference>
<dbReference type="InterPro" id="IPR036770">
    <property type="entry name" value="Ankyrin_rpt-contain_sf"/>
</dbReference>
<dbReference type="FunFam" id="1.25.40.10:FF:000297">
    <property type="entry name" value="tonsoku-like protein isoform X2"/>
    <property type="match status" value="1"/>
</dbReference>
<feature type="compositionally biased region" description="Pro residues" evidence="23">
    <location>
        <begin position="685"/>
        <end position="698"/>
    </location>
</feature>
<dbReference type="OrthoDB" id="5806726at2759"/>
<evidence type="ECO:0000256" key="12">
    <source>
        <dbReference type="ARBA" id="ARBA00022803"/>
    </source>
</evidence>
<proteinExistence type="inferred from homology"/>
<dbReference type="Pfam" id="PF13516">
    <property type="entry name" value="LRR_6"/>
    <property type="match status" value="2"/>
</dbReference>
<evidence type="ECO:0000256" key="11">
    <source>
        <dbReference type="ARBA" id="ARBA00022763"/>
    </source>
</evidence>
<feature type="compositionally biased region" description="Basic and acidic residues" evidence="23">
    <location>
        <begin position="878"/>
        <end position="887"/>
    </location>
</feature>
<evidence type="ECO:0000256" key="10">
    <source>
        <dbReference type="ARBA" id="ARBA00022737"/>
    </source>
</evidence>
<evidence type="ECO:0000256" key="9">
    <source>
        <dbReference type="ARBA" id="ARBA00022614"/>
    </source>
</evidence>
<dbReference type="Gene3D" id="3.80.10.10">
    <property type="entry name" value="Ribonuclease Inhibitor"/>
    <property type="match status" value="3"/>
</dbReference>
<dbReference type="Pfam" id="PF13176">
    <property type="entry name" value="TPR_7"/>
    <property type="match status" value="1"/>
</dbReference>
<evidence type="ECO:0000256" key="1">
    <source>
        <dbReference type="ARBA" id="ARBA00004123"/>
    </source>
</evidence>
<dbReference type="Gene3D" id="1.25.40.20">
    <property type="entry name" value="Ankyrin repeat-containing domain"/>
    <property type="match status" value="1"/>
</dbReference>
<evidence type="ECO:0000256" key="19">
    <source>
        <dbReference type="ARBA" id="ARBA00053445"/>
    </source>
</evidence>
<keyword evidence="10" id="KW-0677">Repeat</keyword>
<evidence type="ECO:0000256" key="22">
    <source>
        <dbReference type="PROSITE-ProRule" id="PRU00023"/>
    </source>
</evidence>
<evidence type="ECO:0000256" key="23">
    <source>
        <dbReference type="SAM" id="MobiDB-lite"/>
    </source>
</evidence>
<dbReference type="SMART" id="SM00368">
    <property type="entry name" value="LRR_RI"/>
    <property type="match status" value="5"/>
</dbReference>
<dbReference type="InterPro" id="IPR032675">
    <property type="entry name" value="LRR_dom_sf"/>
</dbReference>
<evidence type="ECO:0000256" key="14">
    <source>
        <dbReference type="ARBA" id="ARBA00023043"/>
    </source>
</evidence>
<name>A0A8B7B252_ORYAF</name>
<keyword evidence="16" id="KW-0539">Nucleus</keyword>
<dbReference type="GO" id="GO:0000724">
    <property type="term" value="P:double-strand break repair via homologous recombination"/>
    <property type="evidence" value="ECO:0007669"/>
    <property type="project" value="TreeGrafter"/>
</dbReference>
<keyword evidence="13" id="KW-0156">Chromatin regulator</keyword>
<evidence type="ECO:0000256" key="17">
    <source>
        <dbReference type="ARBA" id="ARBA00030801"/>
    </source>
</evidence>
<keyword evidence="11" id="KW-0227">DNA damage</keyword>
<dbReference type="SMART" id="SM00028">
    <property type="entry name" value="TPR"/>
    <property type="match status" value="7"/>
</dbReference>
<feature type="region of interest" description="Disordered" evidence="23">
    <location>
        <begin position="661"/>
        <end position="777"/>
    </location>
</feature>
<comment type="subunit">
    <text evidence="20">Component of the MMS22L-TONSL complex, a complex at least composed of MMS22L and TONSL/NFKBIL2. Interacts with the MCM complex, the FACT complex and the RPA complex. Interacts with MCM5; the interaction is direct. Binds histones, with a strong preference for histone H3.1 (histones H3.1 and H3-4/H3.1t). Interacts (via ANK repeats) with histone H4; specifically binds histone H4 lacking methylation at 'Lys-20' (H4K20me0). May interact with DNAJC9; the interaction seems to be histone-dependent.</text>
</comment>
<keyword evidence="12" id="KW-0802">TPR repeat</keyword>
<keyword evidence="8" id="KW-0963">Cytoplasm</keyword>
<feature type="repeat" description="ANK" evidence="22">
    <location>
        <begin position="590"/>
        <end position="622"/>
    </location>
</feature>
<feature type="region of interest" description="Disordered" evidence="23">
    <location>
        <begin position="444"/>
        <end position="503"/>
    </location>
</feature>
<reference evidence="25" key="1">
    <citation type="submission" date="2025-08" db="UniProtKB">
        <authorList>
            <consortium name="RefSeq"/>
        </authorList>
    </citation>
    <scope>IDENTIFICATION</scope>
</reference>
<dbReference type="FunFam" id="1.25.40.10:FF:001196">
    <property type="entry name" value="Tonsoku like, DNA repair protein"/>
    <property type="match status" value="1"/>
</dbReference>
<evidence type="ECO:0000313" key="25">
    <source>
        <dbReference type="RefSeq" id="XP_007954255.1"/>
    </source>
</evidence>
<feature type="repeat" description="ANK" evidence="22">
    <location>
        <begin position="521"/>
        <end position="553"/>
    </location>
</feature>
<evidence type="ECO:0000256" key="6">
    <source>
        <dbReference type="ARBA" id="ARBA00022454"/>
    </source>
</evidence>
<accession>A0A8B7B252</accession>
<evidence type="ECO:0000256" key="3">
    <source>
        <dbReference type="ARBA" id="ARBA00004496"/>
    </source>
</evidence>
<evidence type="ECO:0000256" key="20">
    <source>
        <dbReference type="ARBA" id="ARBA00063527"/>
    </source>
</evidence>
<dbReference type="Proteomes" id="UP000694850">
    <property type="component" value="Unplaced"/>
</dbReference>
<dbReference type="PROSITE" id="PS50088">
    <property type="entry name" value="ANK_REPEAT"/>
    <property type="match status" value="3"/>
</dbReference>
<protein>
    <recommendedName>
        <fullName evidence="5">Tonsoku-like protein</fullName>
    </recommendedName>
    <alternativeName>
        <fullName evidence="21">Inhibitor of kappa B-related protein</fullName>
    </alternativeName>
    <alternativeName>
        <fullName evidence="18">NF-kappa-B inhibitor-like protein 2</fullName>
    </alternativeName>
    <alternativeName>
        <fullName evidence="17">Nuclear factor of kappa light polypeptide gene enhancer in B-cells inhibitor-like 2</fullName>
    </alternativeName>
</protein>
<sequence length="1375" mass="150635">MSLERELRQLRKAKARAQRSGQLREEAASCHQLGELLASRGRYAEALEEHQQELQLLESAGDRLGCAVAHRKIGERLAEMEDYSAALKHQHCYLELACSLSNHVELQRAWATMGRTYLDIYDHSQSRDALLQAQAAFQKSLAIVDEKLEGAVTHRELIEMRTRLYLNLGLTFDSLQQPALCSDYFKKSIFLSEQNHLLEDLFRARYNLGTIHWQAGQHSKAMRCLEGARECARALKRGFMESECCVVISQILQDLGDFLAAKRALKKAYRLGSQKPLQRAVICRSLKYVLKVLRLQQQLEETKGSDPESAMGICEQLGDLFSKAGDFPKAAEAYQKQLRFAELLGRPGSELAVIHVSLATTWGDMKEPRRAVHHYEEELRLHSGNPLEEAKTWFNIALSREEAGDVYELLAPCFQKALSCAQQAQRPQLQRRILQHLHKVQLRLQPQEAPDSEARLQELSAAEEGEEEEEVEEEEEDSEALESSEVELSESSEENEGLEDEELRGCLRPRKASKWSRRNDMGETQLHRACIEGQLRRVEDLVRQGHPVNPRDYCGWTPLHEACNHGHLEIVCFLLDHGAAVDDPGGPGCEGITPLHDALTCGHFEVAELLIERGASVTLQTTKGHSPLETLRQWVQLYSRDLDQETRQKAATMERLLQTAAMGRGKQAPTGSQAIPSSALFDPENSPPSSPGPEPPSHTPKAPEAPQAHARVSTRQVAPTVPRRGRLELASSSSSSEGEDSQDLLQPAQKRPRPLASTQQAPGQRASPARDREAAVASASRAAYQAAIRGVGSAWSRRLGPSQTWGPGDAPAPRAALIPEEECLAGDWLEDDLHFTVGHQRGSRLGSGDSTRHGGPGSGGRERPTRPRARQSRLALPVHRESRRVEVEASPEGGSAEEPLGSPSTTEVPGPVQESLRAGQPSGPALPPPVRVRVRVQDNLFLIPVPHSTEAHSVAWLAEQATQRYYQTCGLLPRLTLQKEGALLAPQDAILDVLQSNEEVLAQVTSWDLPPLTDRYHRACQSLGQAEHPQVLQAMERHGSGPTFSACCLALRQAQLTPLLRALMLHAALRELRLAGNRLGEGCAAELLAALGTMPSLVLLDLSSNHLGPAGLHQLASGLPDQSASQSLEELDLSMNPLGDTCGLALAAILRACPSLNTLRLQACGLGPSVFLSHQAVLGSAFREAEHLKTLSLSYNALGTQALTQALQSLPVRTLLHLELSCVTARKSDPGLMGPMVRYLTKEGCVLSHLTLSANHLDDKAVGDLSSCLPLCPSLISLDLSANPEVSCTGLEGLLSALQERPRGLIFLSLSGCAIQGPLSLGLWDTITAQLQELQLCGLRLTPEDRDAMRRVLPSQPGPGVCTLDRGAKLFFKRL</sequence>
<dbReference type="Pfam" id="PF13181">
    <property type="entry name" value="TPR_8"/>
    <property type="match status" value="2"/>
</dbReference>
<evidence type="ECO:0000256" key="18">
    <source>
        <dbReference type="ARBA" id="ARBA00033240"/>
    </source>
</evidence>
<dbReference type="PANTHER" id="PTHR46358:SF1">
    <property type="entry name" value="TONSOKU-LIKE PROTEIN"/>
    <property type="match status" value="1"/>
</dbReference>
<evidence type="ECO:0000256" key="15">
    <source>
        <dbReference type="ARBA" id="ARBA00023204"/>
    </source>
</evidence>
<evidence type="ECO:0000256" key="16">
    <source>
        <dbReference type="ARBA" id="ARBA00023242"/>
    </source>
</evidence>
<keyword evidence="14 22" id="KW-0040">ANK repeat</keyword>
<dbReference type="GO" id="GO:0005737">
    <property type="term" value="C:cytoplasm"/>
    <property type="evidence" value="ECO:0007669"/>
    <property type="project" value="UniProtKB-SubCell"/>
</dbReference>
<keyword evidence="7" id="KW-0488">Methylation</keyword>
<comment type="function">
    <text evidence="19">Component of the MMS22L-TONSL complex, a complex that promotes homologous recombination-mediated repair of double-strand breaks (DSBs) at stalled or collapsed replication forks. The MMS22L-TONSL complex is required to maintain genome integrity during DNA replication. It mediates the assembly of RAD51 filaments on single-stranded DNA (ssDNA): the MMS22L-TONSL complex is recruited to DSBs following histone replacement by histone chaperones and eviction of the replication protein A complex (RPA/RP-A) from DSBs. Following recruitment to DSBs, the TONSL-MMS22L complex promotes recruitment of RAD51 filaments and subsequent homologous recombination. Within the complex, TONSL acts as a histone reader, which recognizes and binds newly synthesized histones following their replacement by histone chaperones. Specifically binds histone H4 lacking methylation at 'Lys-20' (H4K20me0) and histone H3.1.</text>
</comment>
<dbReference type="PRINTS" id="PR01415">
    <property type="entry name" value="ANKYRIN"/>
</dbReference>
<dbReference type="CTD" id="4796"/>
<evidence type="ECO:0000256" key="13">
    <source>
        <dbReference type="ARBA" id="ARBA00022853"/>
    </source>
</evidence>
<evidence type="ECO:0000256" key="8">
    <source>
        <dbReference type="ARBA" id="ARBA00022490"/>
    </source>
</evidence>
<dbReference type="SUPFAM" id="SSF52047">
    <property type="entry name" value="RNI-like"/>
    <property type="match status" value="1"/>
</dbReference>
<dbReference type="GO" id="GO:0043596">
    <property type="term" value="C:nuclear replication fork"/>
    <property type="evidence" value="ECO:0007669"/>
    <property type="project" value="TreeGrafter"/>
</dbReference>
<dbReference type="RefSeq" id="XP_007954255.1">
    <property type="nucleotide sequence ID" value="XM_007956064.1"/>
</dbReference>
<feature type="region of interest" description="Disordered" evidence="23">
    <location>
        <begin position="839"/>
        <end position="928"/>
    </location>
</feature>
<dbReference type="InterPro" id="IPR001611">
    <property type="entry name" value="Leu-rich_rpt"/>
</dbReference>
<evidence type="ECO:0000256" key="21">
    <source>
        <dbReference type="ARBA" id="ARBA00080944"/>
    </source>
</evidence>
<dbReference type="InterPro" id="IPR011990">
    <property type="entry name" value="TPR-like_helical_dom_sf"/>
</dbReference>
<dbReference type="SMART" id="SM00248">
    <property type="entry name" value="ANK"/>
    <property type="match status" value="3"/>
</dbReference>
<keyword evidence="6" id="KW-0158">Chromosome</keyword>
<evidence type="ECO:0000256" key="4">
    <source>
        <dbReference type="ARBA" id="ARBA00010999"/>
    </source>
</evidence>
<keyword evidence="9" id="KW-0433">Leucine-rich repeat</keyword>
<keyword evidence="15" id="KW-0234">DNA repair</keyword>
<dbReference type="GeneID" id="103210143"/>
<dbReference type="FunFam" id="1.25.40.20:FF:000151">
    <property type="entry name" value="Tonsoku like, DNA repair protein"/>
    <property type="match status" value="1"/>
</dbReference>
<comment type="similarity">
    <text evidence="4">Belongs to the Tonsoku family.</text>
</comment>
<evidence type="ECO:0000256" key="2">
    <source>
        <dbReference type="ARBA" id="ARBA00004286"/>
    </source>
</evidence>
<dbReference type="SUPFAM" id="SSF48403">
    <property type="entry name" value="Ankyrin repeat"/>
    <property type="match status" value="1"/>
</dbReference>
<evidence type="ECO:0000256" key="7">
    <source>
        <dbReference type="ARBA" id="ARBA00022481"/>
    </source>
</evidence>
<dbReference type="Pfam" id="PF12796">
    <property type="entry name" value="Ank_2"/>
    <property type="match status" value="1"/>
</dbReference>
<dbReference type="PANTHER" id="PTHR46358">
    <property type="entry name" value="TONSOKU-LIKE PROTEIN"/>
    <property type="match status" value="1"/>
</dbReference>
<evidence type="ECO:0000313" key="24">
    <source>
        <dbReference type="Proteomes" id="UP000694850"/>
    </source>
</evidence>
<keyword evidence="24" id="KW-1185">Reference proteome</keyword>
<dbReference type="InterPro" id="IPR052311">
    <property type="entry name" value="MMS22L-TONSL_complex_comp"/>
</dbReference>
<feature type="compositionally biased region" description="Acidic residues" evidence="23">
    <location>
        <begin position="461"/>
        <end position="502"/>
    </location>
</feature>
<dbReference type="InterPro" id="IPR002110">
    <property type="entry name" value="Ankyrin_rpt"/>
</dbReference>
<comment type="subcellular location">
    <subcellularLocation>
        <location evidence="2">Chromosome</location>
    </subcellularLocation>
    <subcellularLocation>
        <location evidence="3">Cytoplasm</location>
    </subcellularLocation>
    <subcellularLocation>
        <location evidence="1">Nucleus</location>
    </subcellularLocation>
</comment>
<dbReference type="GO" id="GO:0031297">
    <property type="term" value="P:replication fork processing"/>
    <property type="evidence" value="ECO:0007669"/>
    <property type="project" value="TreeGrafter"/>
</dbReference>
<dbReference type="InterPro" id="IPR019734">
    <property type="entry name" value="TPR_rpt"/>
</dbReference>
<gene>
    <name evidence="25" type="primary">TONSL</name>
</gene>
<organism evidence="24 25">
    <name type="scientific">Orycteropus afer afer</name>
    <dbReference type="NCBI Taxonomy" id="1230840"/>
    <lineage>
        <taxon>Eukaryota</taxon>
        <taxon>Metazoa</taxon>
        <taxon>Chordata</taxon>
        <taxon>Craniata</taxon>
        <taxon>Vertebrata</taxon>
        <taxon>Euteleostomi</taxon>
        <taxon>Mammalia</taxon>
        <taxon>Eutheria</taxon>
        <taxon>Afrotheria</taxon>
        <taxon>Tubulidentata</taxon>
        <taxon>Orycteropodidae</taxon>
        <taxon>Orycteropus</taxon>
    </lineage>
</organism>